<dbReference type="AlphaFoldDB" id="A0A4Y7NN08"/>
<gene>
    <name evidence="7" type="primary">EOG090X0HLA</name>
</gene>
<evidence type="ECO:0000256" key="1">
    <source>
        <dbReference type="ARBA" id="ARBA00004245"/>
    </source>
</evidence>
<evidence type="ECO:0000256" key="2">
    <source>
        <dbReference type="ARBA" id="ARBA00006084"/>
    </source>
</evidence>
<evidence type="ECO:0000313" key="7">
    <source>
        <dbReference type="EMBL" id="SVE93976.1"/>
    </source>
</evidence>
<dbReference type="FunFam" id="1.25.40.190:FF:000003">
    <property type="entry name" value="Actin-related protein 2/3 complex subunit 5"/>
    <property type="match status" value="1"/>
</dbReference>
<dbReference type="InterPro" id="IPR006789">
    <property type="entry name" value="ARPC5"/>
</dbReference>
<comment type="similarity">
    <text evidence="2 6">Belongs to the ARPC5 family.</text>
</comment>
<dbReference type="Gene3D" id="1.25.40.190">
    <property type="entry name" value="Actin-related protein 2/3 complex subunit 5"/>
    <property type="match status" value="1"/>
</dbReference>
<evidence type="ECO:0000256" key="5">
    <source>
        <dbReference type="ARBA" id="ARBA00060329"/>
    </source>
</evidence>
<dbReference type="InterPro" id="IPR036743">
    <property type="entry name" value="ARPC5_sf"/>
</dbReference>
<evidence type="ECO:0000256" key="4">
    <source>
        <dbReference type="ARBA" id="ARBA00023212"/>
    </source>
</evidence>
<dbReference type="GO" id="GO:0034314">
    <property type="term" value="P:Arp2/3 complex-mediated actin nucleation"/>
    <property type="evidence" value="ECO:0007669"/>
    <property type="project" value="InterPro"/>
</dbReference>
<accession>A0A4Y7NN08</accession>
<sequence length="213" mass="23645">MGHVGQCADKDLNTVPLADAQPGTLRQAEGHLQQLDTTGWRVWTAVLSSENGLRKKVVTTLTALLVTYCSRMSKNTANSAFRKIDVDQYNEDNYKEEECAISLTNFLFFTGKNIEALKTVLRNAPISSRNQMVKDAALNVVMQVLLSVKSAQMEEAVSSLDRDQLDILMKYIYRGFETPSEGSSGHLLAWHEKVHAVAGVGCIVRVLTDKKRV</sequence>
<evidence type="ECO:0000256" key="6">
    <source>
        <dbReference type="RuleBase" id="RU004301"/>
    </source>
</evidence>
<dbReference type="PANTHER" id="PTHR12644">
    <property type="entry name" value="ARP2/3 COMPLEX 16 KD SUBUNIT P16-ARC"/>
    <property type="match status" value="1"/>
</dbReference>
<proteinExistence type="evidence at transcript level"/>
<organism evidence="7">
    <name type="scientific">Scapholeberis mucronata</name>
    <dbReference type="NCBI Taxonomy" id="202097"/>
    <lineage>
        <taxon>Eukaryota</taxon>
        <taxon>Metazoa</taxon>
        <taxon>Ecdysozoa</taxon>
        <taxon>Arthropoda</taxon>
        <taxon>Crustacea</taxon>
        <taxon>Branchiopoda</taxon>
        <taxon>Diplostraca</taxon>
        <taxon>Cladocera</taxon>
        <taxon>Anomopoda</taxon>
        <taxon>Daphniidae</taxon>
        <taxon>Scapholeberis</taxon>
    </lineage>
</organism>
<comment type="function">
    <text evidence="5">Functions as a component of the Arp2/3 complex which is involved in regulation of actin polymerization and together with an activating nucleation-promoting factor (NPF) mediates the formation of branched actin networks.</text>
</comment>
<dbReference type="Pfam" id="PF04699">
    <property type="entry name" value="P16-Arc"/>
    <property type="match status" value="1"/>
</dbReference>
<dbReference type="EMBL" id="LR024357">
    <property type="protein sequence ID" value="SVE93976.1"/>
    <property type="molecule type" value="mRNA"/>
</dbReference>
<comment type="subcellular location">
    <subcellularLocation>
        <location evidence="1">Cytoplasm</location>
        <location evidence="1">Cytoskeleton</location>
    </subcellularLocation>
</comment>
<dbReference type="GO" id="GO:0005885">
    <property type="term" value="C:Arp2/3 protein complex"/>
    <property type="evidence" value="ECO:0007669"/>
    <property type="project" value="InterPro"/>
</dbReference>
<evidence type="ECO:0000256" key="3">
    <source>
        <dbReference type="ARBA" id="ARBA00022490"/>
    </source>
</evidence>
<keyword evidence="4 6" id="KW-0206">Cytoskeleton</keyword>
<name>A0A4Y7NN08_9CRUS</name>
<protein>
    <recommendedName>
        <fullName evidence="6">Actin-related protein 2/3 complex subunit 5</fullName>
    </recommendedName>
</protein>
<reference evidence="7" key="1">
    <citation type="submission" date="2018-08" db="EMBL/GenBank/DDBJ databases">
        <authorList>
            <person name="Cornetti L."/>
        </authorList>
    </citation>
    <scope>NUCLEOTIDE SEQUENCE</scope>
    <source>
        <strain evidence="7">BE-ASS</strain>
    </source>
</reference>
<dbReference type="GO" id="GO:0030833">
    <property type="term" value="P:regulation of actin filament polymerization"/>
    <property type="evidence" value="ECO:0007669"/>
    <property type="project" value="InterPro"/>
</dbReference>
<dbReference type="SUPFAM" id="SSF69103">
    <property type="entry name" value="Arp2/3 complex 16 kDa subunit ARPC5"/>
    <property type="match status" value="1"/>
</dbReference>
<keyword evidence="3" id="KW-0963">Cytoplasm</keyword>
<comment type="function">
    <text evidence="6">Functions as component of the Arp2/3 complex which is involved in regulation of actin polymerization and together with an activating nucleation-promoting factor (NPF) mediates the formation of branched actin networks. Arp2/3 complex plays a critical role in the control of cell morphogenesis via the modulation of cell polarity development.</text>
</comment>